<dbReference type="GO" id="GO:0005886">
    <property type="term" value="C:plasma membrane"/>
    <property type="evidence" value="ECO:0007669"/>
    <property type="project" value="TreeGrafter"/>
</dbReference>
<sequence length="204" mass="22554">MSQIALPLDTTPKAENSGFLVTAANIAVCNQLENWQAWPHMTAILVGPQSSGKSAILESFSNDSGGYIMDDADSREDEVIFHLWNRAREEHKPLLLTSRMPVSEWGIVLPDLKSRLASSLLLELGPPDEEMIAGLMQQYFVRRGLSISEDALAYLAKRMQRSYRFVELLAAKMDNIAIEQKKPVTLAVARAALAEQQSGEGPDI</sequence>
<dbReference type="InterPro" id="IPR027417">
    <property type="entry name" value="P-loop_NTPase"/>
</dbReference>
<name>A0A6H2DRE2_9SPHN</name>
<dbReference type="RefSeq" id="WP_168820990.1">
    <property type="nucleotide sequence ID" value="NZ_CP051217.1"/>
</dbReference>
<dbReference type="Gene3D" id="1.10.8.60">
    <property type="match status" value="1"/>
</dbReference>
<dbReference type="Gene3D" id="3.40.50.300">
    <property type="entry name" value="P-loop containing nucleotide triphosphate hydrolases"/>
    <property type="match status" value="1"/>
</dbReference>
<protein>
    <submittedName>
        <fullName evidence="1">ATPase</fullName>
    </submittedName>
</protein>
<dbReference type="SUPFAM" id="SSF52540">
    <property type="entry name" value="P-loop containing nucleoside triphosphate hydrolases"/>
    <property type="match status" value="1"/>
</dbReference>
<dbReference type="GO" id="GO:0003688">
    <property type="term" value="F:DNA replication origin binding"/>
    <property type="evidence" value="ECO:0007669"/>
    <property type="project" value="TreeGrafter"/>
</dbReference>
<dbReference type="PANTHER" id="PTHR30050">
    <property type="entry name" value="CHROMOSOMAL REPLICATION INITIATOR PROTEIN DNAA"/>
    <property type="match status" value="1"/>
</dbReference>
<gene>
    <name evidence="1" type="ORF">HF685_15885</name>
</gene>
<dbReference type="Proteomes" id="UP000501600">
    <property type="component" value="Chromosome"/>
</dbReference>
<proteinExistence type="predicted"/>
<reference evidence="1 2" key="1">
    <citation type="submission" date="2020-04" db="EMBL/GenBank/DDBJ databases">
        <title>Genome sequence for Sphingorhabdus sp. strain M1.</title>
        <authorList>
            <person name="Park S.-J."/>
        </authorList>
    </citation>
    <scope>NUCLEOTIDE SEQUENCE [LARGE SCALE GENOMIC DNA]</scope>
    <source>
        <strain evidence="1 2">JK6</strain>
    </source>
</reference>
<dbReference type="GO" id="GO:0006270">
    <property type="term" value="P:DNA replication initiation"/>
    <property type="evidence" value="ECO:0007669"/>
    <property type="project" value="TreeGrafter"/>
</dbReference>
<dbReference type="EMBL" id="CP051217">
    <property type="protein sequence ID" value="QJB70553.1"/>
    <property type="molecule type" value="Genomic_DNA"/>
</dbReference>
<dbReference type="AlphaFoldDB" id="A0A6H2DRE2"/>
<accession>A0A6H2DRE2</accession>
<keyword evidence="2" id="KW-1185">Reference proteome</keyword>
<dbReference type="KEGG" id="phao:HF685_15885"/>
<dbReference type="PANTHER" id="PTHR30050:SF5">
    <property type="entry name" value="DNAA REGULATORY INACTIVATOR HDA"/>
    <property type="match status" value="1"/>
</dbReference>
<evidence type="ECO:0000313" key="2">
    <source>
        <dbReference type="Proteomes" id="UP000501600"/>
    </source>
</evidence>
<organism evidence="1 2">
    <name type="scientific">Parasphingorhabdus halotolerans</name>
    <dbReference type="NCBI Taxonomy" id="2725558"/>
    <lineage>
        <taxon>Bacteria</taxon>
        <taxon>Pseudomonadati</taxon>
        <taxon>Pseudomonadota</taxon>
        <taxon>Alphaproteobacteria</taxon>
        <taxon>Sphingomonadales</taxon>
        <taxon>Sphingomonadaceae</taxon>
        <taxon>Parasphingorhabdus</taxon>
    </lineage>
</organism>
<evidence type="ECO:0000313" key="1">
    <source>
        <dbReference type="EMBL" id="QJB70553.1"/>
    </source>
</evidence>